<evidence type="ECO:0000313" key="2">
    <source>
        <dbReference type="Proteomes" id="UP000198324"/>
    </source>
</evidence>
<proteinExistence type="predicted"/>
<keyword evidence="2" id="KW-1185">Reference proteome</keyword>
<dbReference type="EMBL" id="FZOC01000015">
    <property type="protein sequence ID" value="SNS29737.1"/>
    <property type="molecule type" value="Genomic_DNA"/>
</dbReference>
<dbReference type="RefSeq" id="WP_089275676.1">
    <property type="nucleotide sequence ID" value="NZ_FZOC01000015.1"/>
</dbReference>
<dbReference type="OrthoDB" id="1337782at2"/>
<reference evidence="1 2" key="1">
    <citation type="submission" date="2017-06" db="EMBL/GenBank/DDBJ databases">
        <authorList>
            <person name="Kim H.J."/>
            <person name="Triplett B.A."/>
        </authorList>
    </citation>
    <scope>NUCLEOTIDE SEQUENCE [LARGE SCALE GENOMIC DNA]</scope>
    <source>
        <strain evidence="1 2">DSM 13116</strain>
    </source>
</reference>
<organism evidence="1 2">
    <name type="scientific">Humidesulfovibrio mexicanus</name>
    <dbReference type="NCBI Taxonomy" id="147047"/>
    <lineage>
        <taxon>Bacteria</taxon>
        <taxon>Pseudomonadati</taxon>
        <taxon>Thermodesulfobacteriota</taxon>
        <taxon>Desulfovibrionia</taxon>
        <taxon>Desulfovibrionales</taxon>
        <taxon>Desulfovibrionaceae</taxon>
        <taxon>Humidesulfovibrio</taxon>
    </lineage>
</organism>
<accession>A0A239DBR8</accession>
<gene>
    <name evidence="1" type="ORF">SAMN04488503_0189</name>
</gene>
<evidence type="ECO:0000313" key="1">
    <source>
        <dbReference type="EMBL" id="SNS29737.1"/>
    </source>
</evidence>
<sequence>MKAPFENTLRKAKQNGDIVSIHYNPQDYEDVYCGFVDCIRDGEFRLKIYRRYGRPDGWFAMRLDDIIIVDIGGEFELRLSYLIAHKPSPPLALSLPTVRNGSILYSTLRQAKDANMVVKVNLTGGQYSVGGIVHAVDSHELAISSFNTYGMGTGIETVRMANVHSIELGDADCLMAQHLHTHQTEYLKFKQEHQK</sequence>
<name>A0A239DBR8_9BACT</name>
<dbReference type="AlphaFoldDB" id="A0A239DBR8"/>
<dbReference type="Proteomes" id="UP000198324">
    <property type="component" value="Unassembled WGS sequence"/>
</dbReference>
<protein>
    <submittedName>
        <fullName evidence="1">Uncharacterized protein</fullName>
    </submittedName>
</protein>